<evidence type="ECO:0000256" key="6">
    <source>
        <dbReference type="PROSITE-ProRule" id="PRU00259"/>
    </source>
</evidence>
<dbReference type="PROSITE" id="PS50176">
    <property type="entry name" value="ARM_REPEAT"/>
    <property type="match status" value="1"/>
</dbReference>
<evidence type="ECO:0000256" key="5">
    <source>
        <dbReference type="ARBA" id="ARBA00022737"/>
    </source>
</evidence>
<dbReference type="InterPro" id="IPR045210">
    <property type="entry name" value="RING-Ubox_PUB"/>
</dbReference>
<dbReference type="InterPro" id="IPR016024">
    <property type="entry name" value="ARM-type_fold"/>
</dbReference>
<evidence type="ECO:0000259" key="8">
    <source>
        <dbReference type="PROSITE" id="PS51698"/>
    </source>
</evidence>
<organism evidence="9 10">
    <name type="scientific">Erythroxylum novogranatense</name>
    <dbReference type="NCBI Taxonomy" id="1862640"/>
    <lineage>
        <taxon>Eukaryota</taxon>
        <taxon>Viridiplantae</taxon>
        <taxon>Streptophyta</taxon>
        <taxon>Embryophyta</taxon>
        <taxon>Tracheophyta</taxon>
        <taxon>Spermatophyta</taxon>
        <taxon>Magnoliopsida</taxon>
        <taxon>eudicotyledons</taxon>
        <taxon>Gunneridae</taxon>
        <taxon>Pentapetalae</taxon>
        <taxon>rosids</taxon>
        <taxon>fabids</taxon>
        <taxon>Malpighiales</taxon>
        <taxon>Erythroxylaceae</taxon>
        <taxon>Erythroxylum</taxon>
    </lineage>
</organism>
<dbReference type="PANTHER" id="PTHR45958">
    <property type="entry name" value="RING-TYPE E3 UBIQUITIN TRANSFERASE"/>
    <property type="match status" value="1"/>
</dbReference>
<dbReference type="GO" id="GO:0061630">
    <property type="term" value="F:ubiquitin protein ligase activity"/>
    <property type="evidence" value="ECO:0007669"/>
    <property type="project" value="UniProtKB-EC"/>
</dbReference>
<dbReference type="Gene3D" id="1.25.10.10">
    <property type="entry name" value="Leucine-rich Repeat Variant"/>
    <property type="match status" value="3"/>
</dbReference>
<keyword evidence="10" id="KW-1185">Reference proteome</keyword>
<dbReference type="Pfam" id="PF04564">
    <property type="entry name" value="U-box"/>
    <property type="match status" value="1"/>
</dbReference>
<keyword evidence="5" id="KW-0677">Repeat</keyword>
<dbReference type="InterPro" id="IPR036537">
    <property type="entry name" value="Adaptor_Cbl_N_dom_sf"/>
</dbReference>
<dbReference type="AlphaFoldDB" id="A0AAV8S8B7"/>
<dbReference type="Gene3D" id="3.30.40.10">
    <property type="entry name" value="Zinc/RING finger domain, C3HC4 (zinc finger)"/>
    <property type="match status" value="1"/>
</dbReference>
<evidence type="ECO:0000256" key="3">
    <source>
        <dbReference type="ARBA" id="ARBA00012483"/>
    </source>
</evidence>
<proteinExistence type="predicted"/>
<reference evidence="9 10" key="1">
    <citation type="submission" date="2021-09" db="EMBL/GenBank/DDBJ databases">
        <title>Genomic insights and catalytic innovation underlie evolution of tropane alkaloids biosynthesis.</title>
        <authorList>
            <person name="Wang Y.-J."/>
            <person name="Tian T."/>
            <person name="Huang J.-P."/>
            <person name="Huang S.-X."/>
        </authorList>
    </citation>
    <scope>NUCLEOTIDE SEQUENCE [LARGE SCALE GENOMIC DNA]</scope>
    <source>
        <strain evidence="9">KIB-2018</strain>
        <tissue evidence="9">Leaf</tissue>
    </source>
</reference>
<dbReference type="EC" id="2.3.2.27" evidence="3"/>
<evidence type="ECO:0000256" key="1">
    <source>
        <dbReference type="ARBA" id="ARBA00000900"/>
    </source>
</evidence>
<evidence type="ECO:0000256" key="7">
    <source>
        <dbReference type="SAM" id="Coils"/>
    </source>
</evidence>
<dbReference type="Gene3D" id="1.20.930.20">
    <property type="entry name" value="Adaptor protein Cbl, N-terminal domain"/>
    <property type="match status" value="1"/>
</dbReference>
<dbReference type="CDD" id="cd16664">
    <property type="entry name" value="RING-Ubox_PUB"/>
    <property type="match status" value="1"/>
</dbReference>
<sequence length="1004" mass="112419">MVLDTVVGIASCVPGSEIISDIIEEMIEIIYSSKNVLVKKESFKELGSYLERIVPILKELNKKDIKGSESLNNVIRILNHEVKDAKDVTTECTKRNKVYLLMNSRTVAKRLEHITREFSRALSLLPLASLGLSSGIADEIVNLCDIMQRVRFKAAVAEEEILDRIDSGIQDWNVDRSYANDLLVRIAETVGISTERASLKKEFEEFKNEIENVRLKKDQAEAIQMDQIIALLARADATSSPSEKEQKYFIKRNSLGSQPLEPLHSFFCPITKDVMVDPVETSSGQTFERSAIEKWLADGNKFCPLTMNPLDPSILRPNRTLRQSIEEWKDRNTMINIASMKSKLTHDDEEEVLHCLKQLDDLCEQRDRHREWIILENYIPILIELLGRNREIRKQVLAILCTLAKDSDDAKERFATVDNSIECIVRSLGRRIDEGKLAAALLLVLSKSNLMRNFIGQARSCILLLVTMSTSDDSQAAAYALELLEILSFSDDYIIQMAKANYFKPLLCRLTQGPEDVKMDMTSTIAELGLTDRNKASLFEGGVLGPLLHLLARDNVEMNMVAIKALRNLSSLPANGLKVIREGAVSRLLDLLFRYNSSYMGLREELTATLEYLAISTVSQEYSPTAISLLESDEDIFKLFNLINLTGPGVQQNILRTFQALCQSPSSSNVITKLIECSAVQVLAQLFENPNVRADAVKLLRFIVKDVDEFAILEHVNLRRMETLHSIIQSSGDMEEITSAMDIISLLPENQQITNWLLDAKVLEVIVSFLNSNRTDPRKKQLVESAVGAICRFTVSTNYAWQKKTAEIGIIPVLVQLLDSGTTLTKKYAAISLGRFSESSMRLSQPIPKRKGFWCFSAPQETCCLIHGGICSVESSFCLIEADAVSPLVRVLQDPHPEACEASLDALLTLIEGEKLESGSNILAQAQAIEPIIRFLSSPSTILQEKSLNALEKIFQLPEFRQKYGPSAHIPLVDLTQRGSRNIRAISARVLAHLNVILPASSFF</sequence>
<dbReference type="InterPro" id="IPR000225">
    <property type="entry name" value="Armadillo"/>
</dbReference>
<name>A0AAV8S8B7_9ROSI</name>
<dbReference type="InterPro" id="IPR003613">
    <property type="entry name" value="Ubox_domain"/>
</dbReference>
<dbReference type="SMART" id="SM00504">
    <property type="entry name" value="Ubox"/>
    <property type="match status" value="1"/>
</dbReference>
<comment type="catalytic activity">
    <reaction evidence="1">
        <text>S-ubiquitinyl-[E2 ubiquitin-conjugating enzyme]-L-cysteine + [acceptor protein]-L-lysine = [E2 ubiquitin-conjugating enzyme]-L-cysteine + N(6)-ubiquitinyl-[acceptor protein]-L-lysine.</text>
        <dbReference type="EC" id="2.3.2.27"/>
    </reaction>
</comment>
<dbReference type="SUPFAM" id="SSF48371">
    <property type="entry name" value="ARM repeat"/>
    <property type="match status" value="3"/>
</dbReference>
<evidence type="ECO:0000256" key="2">
    <source>
        <dbReference type="ARBA" id="ARBA00004906"/>
    </source>
</evidence>
<dbReference type="InterPro" id="IPR013083">
    <property type="entry name" value="Znf_RING/FYVE/PHD"/>
</dbReference>
<evidence type="ECO:0000313" key="9">
    <source>
        <dbReference type="EMBL" id="KAJ8748436.1"/>
    </source>
</evidence>
<protein>
    <recommendedName>
        <fullName evidence="3">RING-type E3 ubiquitin transferase</fullName>
        <ecNumber evidence="3">2.3.2.27</ecNumber>
    </recommendedName>
</protein>
<dbReference type="SUPFAM" id="SSF57850">
    <property type="entry name" value="RING/U-box"/>
    <property type="match status" value="1"/>
</dbReference>
<feature type="domain" description="U-box" evidence="8">
    <location>
        <begin position="261"/>
        <end position="335"/>
    </location>
</feature>
<keyword evidence="7" id="KW-0175">Coiled coil</keyword>
<dbReference type="InterPro" id="IPR011989">
    <property type="entry name" value="ARM-like"/>
</dbReference>
<dbReference type="PROSITE" id="PS51698">
    <property type="entry name" value="U_BOX"/>
    <property type="match status" value="1"/>
</dbReference>
<feature type="repeat" description="ARM" evidence="6">
    <location>
        <begin position="542"/>
        <end position="584"/>
    </location>
</feature>
<dbReference type="EMBL" id="JAIWQS010000012">
    <property type="protein sequence ID" value="KAJ8748436.1"/>
    <property type="molecule type" value="Genomic_DNA"/>
</dbReference>
<evidence type="ECO:0000313" key="10">
    <source>
        <dbReference type="Proteomes" id="UP001159364"/>
    </source>
</evidence>
<evidence type="ECO:0000256" key="4">
    <source>
        <dbReference type="ARBA" id="ARBA00022679"/>
    </source>
</evidence>
<accession>A0AAV8S8B7</accession>
<dbReference type="Proteomes" id="UP001159364">
    <property type="component" value="Linkage Group LG12"/>
</dbReference>
<comment type="pathway">
    <text evidence="2">Protein modification; protein ubiquitination.</text>
</comment>
<feature type="coiled-coil region" evidence="7">
    <location>
        <begin position="196"/>
        <end position="223"/>
    </location>
</feature>
<keyword evidence="4" id="KW-0808">Transferase</keyword>
<dbReference type="GO" id="GO:0007166">
    <property type="term" value="P:cell surface receptor signaling pathway"/>
    <property type="evidence" value="ECO:0007669"/>
    <property type="project" value="InterPro"/>
</dbReference>
<comment type="caution">
    <text evidence="9">The sequence shown here is derived from an EMBL/GenBank/DDBJ whole genome shotgun (WGS) entry which is preliminary data.</text>
</comment>
<dbReference type="GO" id="GO:0016567">
    <property type="term" value="P:protein ubiquitination"/>
    <property type="evidence" value="ECO:0007669"/>
    <property type="project" value="InterPro"/>
</dbReference>
<dbReference type="InterPro" id="IPR052608">
    <property type="entry name" value="U-box_domain_protein"/>
</dbReference>
<dbReference type="SMART" id="SM00185">
    <property type="entry name" value="ARM"/>
    <property type="match status" value="8"/>
</dbReference>
<dbReference type="PANTHER" id="PTHR45958:SF5">
    <property type="entry name" value="RING-TYPE E3 UBIQUITIN TRANSFERASE"/>
    <property type="match status" value="1"/>
</dbReference>
<gene>
    <name evidence="9" type="ORF">K2173_003331</name>
</gene>